<sequence length="386" mass="44676">VSSEIPSDILDDLCSRFIINVPEEERNDIIRLCFQIELAHWFYLDFYTRELKDKKPCGIKEFAYQIFRHIPYLQPYANNVAGIIDEWKGYKFSVPTFGAILLDENMSHVLLVQSYCSKSSWGFPKGKINKDEPPCQCAVREVYEETGFNIANLIDPKEYIEAQVNEQLVRLYVVPGVSRTIIFAPKTRNEIKAVKWFPVTELPATRKDAAVKLKSALGSPSFFMVTPFVRRLRQWIFEHDKKIFKRYRRPRFKSCGDLESYTYRDSPSYASFCKVYQCVDVLKSLSLAKRSPQLLTVREKKMLKVELLPNDSVKKTINHDENSSFVEVPVSSVSAPERGEKTLLNVYKSEINKPLPFQPIKLSDSFLEHGISAFVNFKFNIDSFLL</sequence>
<keyword evidence="7" id="KW-0597">Phosphoprotein</keyword>
<evidence type="ECO:0000256" key="3">
    <source>
        <dbReference type="ARBA" id="ARBA00004123"/>
    </source>
</evidence>
<dbReference type="EMBL" id="GECL01000810">
    <property type="protein sequence ID" value="JAP05314.1"/>
    <property type="molecule type" value="Transcribed_RNA"/>
</dbReference>
<evidence type="ECO:0000256" key="13">
    <source>
        <dbReference type="ARBA" id="ARBA00047661"/>
    </source>
</evidence>
<comment type="function">
    <text evidence="14">Decapping metalloenzyme that catalyzes the cleavage of the cap structure on mRNAs. Removes the 7-methyl guanine cap structure from mRNA molecules, yielding a 5'-phosphorylated mRNA fragment and 7m-GDP. Necessary for the degradation of mRNAs, both in normal mRNA turnover and in nonsense-mediated mRNA decay. Plays a role in replication-dependent histone mRNA degradation. Has higher activity towards mRNAs that lack a poly(A) tail. Has no activity towards a cap structure lacking an RNA moiety. The presence of a N(6)-methyladenosine methylation at the second transcribed position of mRNAs (N(6),2'-O-dimethyladenosine cap; m6A(m)) provides resistance to DCP2-mediated decapping. Blocks autophagy in nutrient-rich conditions by repressing the expression of ATG-related genes through degradation of their transcripts.</text>
</comment>
<keyword evidence="9" id="KW-0378">Hydrolase</keyword>
<evidence type="ECO:0000256" key="5">
    <source>
        <dbReference type="ARBA" id="ARBA00005279"/>
    </source>
</evidence>
<evidence type="ECO:0000256" key="1">
    <source>
        <dbReference type="ARBA" id="ARBA00001936"/>
    </source>
</evidence>
<comment type="similarity">
    <text evidence="5">Belongs to the Nudix hydrolase family. DCP2 subfamily.</text>
</comment>
<protein>
    <recommendedName>
        <fullName evidence="15">m7GpppN-mRNA hydrolase</fullName>
    </recommendedName>
    <alternativeName>
        <fullName evidence="16">mRNA-decapping enzyme 2</fullName>
    </alternativeName>
</protein>
<dbReference type="GO" id="GO:0030145">
    <property type="term" value="F:manganese ion binding"/>
    <property type="evidence" value="ECO:0007669"/>
    <property type="project" value="InterPro"/>
</dbReference>
<dbReference type="FunFam" id="3.90.79.10:FF:000003">
    <property type="entry name" value="M7GpppN-mRNA hydrolase isoform 2"/>
    <property type="match status" value="1"/>
</dbReference>
<comment type="catalytic activity">
    <reaction evidence="13">
        <text>a 5'-end (N(7)-methyl 5'-triphosphoguanosine)-ribonucleoside in mRNA + H2O = N(7)-methyl-GDP + a 5'-end phospho-ribonucleoside in mRNA + 2 H(+)</text>
        <dbReference type="Rhea" id="RHEA:67484"/>
        <dbReference type="Rhea" id="RHEA-COMP:15692"/>
        <dbReference type="Rhea" id="RHEA-COMP:17167"/>
        <dbReference type="ChEBI" id="CHEBI:15377"/>
        <dbReference type="ChEBI" id="CHEBI:15378"/>
        <dbReference type="ChEBI" id="CHEBI:63714"/>
        <dbReference type="ChEBI" id="CHEBI:138282"/>
        <dbReference type="ChEBI" id="CHEBI:156461"/>
        <dbReference type="EC" id="3.6.1.62"/>
    </reaction>
    <physiologicalReaction direction="left-to-right" evidence="13">
        <dbReference type="Rhea" id="RHEA:67485"/>
    </physiologicalReaction>
</comment>
<evidence type="ECO:0000256" key="9">
    <source>
        <dbReference type="ARBA" id="ARBA00022801"/>
    </source>
</evidence>
<dbReference type="InterPro" id="IPR020084">
    <property type="entry name" value="NUDIX_hydrolase_CS"/>
</dbReference>
<dbReference type="PROSITE" id="PS00893">
    <property type="entry name" value="NUDIX_BOX"/>
    <property type="match status" value="1"/>
</dbReference>
<dbReference type="GO" id="GO:0140933">
    <property type="term" value="F:5'-(N(7)-methylguanosine 5'-triphospho)-[mRNA] hydrolase activity"/>
    <property type="evidence" value="ECO:0007669"/>
    <property type="project" value="UniProtKB-EC"/>
</dbReference>
<evidence type="ECO:0000256" key="14">
    <source>
        <dbReference type="ARBA" id="ARBA00060003"/>
    </source>
</evidence>
<comment type="cofactor">
    <cofactor evidence="2">
        <name>Mg(2+)</name>
        <dbReference type="ChEBI" id="CHEBI:18420"/>
    </cofactor>
</comment>
<dbReference type="InterPro" id="IPR015797">
    <property type="entry name" value="NUDIX_hydrolase-like_dom_sf"/>
</dbReference>
<dbReference type="PANTHER" id="PTHR23114">
    <property type="entry name" value="M7GPPPN-MRNA HYDROLASE"/>
    <property type="match status" value="1"/>
</dbReference>
<dbReference type="InterPro" id="IPR044099">
    <property type="entry name" value="Dcp2_NUDIX"/>
</dbReference>
<evidence type="ECO:0000256" key="4">
    <source>
        <dbReference type="ARBA" id="ARBA00004201"/>
    </source>
</evidence>
<dbReference type="PROSITE" id="PS51462">
    <property type="entry name" value="NUDIX"/>
    <property type="match status" value="1"/>
</dbReference>
<dbReference type="SUPFAM" id="SSF140586">
    <property type="entry name" value="Dcp2 domain-like"/>
    <property type="match status" value="1"/>
</dbReference>
<comment type="subcellular location">
    <subcellularLocation>
        <location evidence="4">Cytoplasm</location>
        <location evidence="4">P-body</location>
    </subcellularLocation>
    <subcellularLocation>
        <location evidence="3">Nucleus</location>
    </subcellularLocation>
</comment>
<dbReference type="GO" id="GO:0000184">
    <property type="term" value="P:nuclear-transcribed mRNA catabolic process, nonsense-mediated decay"/>
    <property type="evidence" value="ECO:0007669"/>
    <property type="project" value="InterPro"/>
</dbReference>
<keyword evidence="6" id="KW-0963">Cytoplasm</keyword>
<dbReference type="GO" id="GO:0000932">
    <property type="term" value="C:P-body"/>
    <property type="evidence" value="ECO:0007669"/>
    <property type="project" value="UniProtKB-SubCell"/>
</dbReference>
<keyword evidence="10" id="KW-0694">RNA-binding</keyword>
<dbReference type="Pfam" id="PF00293">
    <property type="entry name" value="NUDIX"/>
    <property type="match status" value="1"/>
</dbReference>
<evidence type="ECO:0000256" key="11">
    <source>
        <dbReference type="ARBA" id="ARBA00023211"/>
    </source>
</evidence>
<evidence type="ECO:0000256" key="16">
    <source>
        <dbReference type="ARBA" id="ARBA00078183"/>
    </source>
</evidence>
<dbReference type="GO" id="GO:0000290">
    <property type="term" value="P:deadenylation-dependent decapping of nuclear-transcribed mRNA"/>
    <property type="evidence" value="ECO:0007669"/>
    <property type="project" value="InterPro"/>
</dbReference>
<dbReference type="AlphaFoldDB" id="A0A0V0GB27"/>
<dbReference type="SMART" id="SM01125">
    <property type="entry name" value="DCP2"/>
    <property type="match status" value="1"/>
</dbReference>
<feature type="non-terminal residue" evidence="18">
    <location>
        <position position="1"/>
    </location>
</feature>
<dbReference type="CDD" id="cd03672">
    <property type="entry name" value="NUDIX_Dcp2p_Nudt20"/>
    <property type="match status" value="1"/>
</dbReference>
<dbReference type="Pfam" id="PF05026">
    <property type="entry name" value="DCP2"/>
    <property type="match status" value="1"/>
</dbReference>
<dbReference type="InterPro" id="IPR007722">
    <property type="entry name" value="DCP2_BoxA"/>
</dbReference>
<comment type="cofactor">
    <cofactor evidence="1">
        <name>Mn(2+)</name>
        <dbReference type="ChEBI" id="CHEBI:29035"/>
    </cofactor>
</comment>
<proteinExistence type="inferred from homology"/>
<name>A0A0V0GB27_TRIDM</name>
<dbReference type="FunFam" id="1.10.10.1050:FF:000001">
    <property type="entry name" value="M7GpppN-mRNA hydrolase isoform 2"/>
    <property type="match status" value="1"/>
</dbReference>
<keyword evidence="11" id="KW-0464">Manganese</keyword>
<dbReference type="GO" id="GO:0003723">
    <property type="term" value="F:RNA binding"/>
    <property type="evidence" value="ECO:0007669"/>
    <property type="project" value="UniProtKB-KW"/>
</dbReference>
<organism evidence="18">
    <name type="scientific">Triatoma dimidiata</name>
    <name type="common">Kissing bug</name>
    <name type="synonym">Meccus dimidiatus</name>
    <dbReference type="NCBI Taxonomy" id="72491"/>
    <lineage>
        <taxon>Eukaryota</taxon>
        <taxon>Metazoa</taxon>
        <taxon>Ecdysozoa</taxon>
        <taxon>Arthropoda</taxon>
        <taxon>Hexapoda</taxon>
        <taxon>Insecta</taxon>
        <taxon>Pterygota</taxon>
        <taxon>Neoptera</taxon>
        <taxon>Paraneoptera</taxon>
        <taxon>Hemiptera</taxon>
        <taxon>Heteroptera</taxon>
        <taxon>Panheteroptera</taxon>
        <taxon>Cimicomorpha</taxon>
        <taxon>Reduviidae</taxon>
        <taxon>Triatominae</taxon>
        <taxon>Triatoma</taxon>
    </lineage>
</organism>
<evidence type="ECO:0000256" key="2">
    <source>
        <dbReference type="ARBA" id="ARBA00001946"/>
    </source>
</evidence>
<dbReference type="InterPro" id="IPR036189">
    <property type="entry name" value="DCP2_BoxA_sf"/>
</dbReference>
<evidence type="ECO:0000256" key="7">
    <source>
        <dbReference type="ARBA" id="ARBA00022553"/>
    </source>
</evidence>
<evidence type="ECO:0000256" key="8">
    <source>
        <dbReference type="ARBA" id="ARBA00022723"/>
    </source>
</evidence>
<evidence type="ECO:0000259" key="17">
    <source>
        <dbReference type="PROSITE" id="PS51462"/>
    </source>
</evidence>
<feature type="domain" description="Nudix hydrolase" evidence="17">
    <location>
        <begin position="92"/>
        <end position="221"/>
    </location>
</feature>
<evidence type="ECO:0000256" key="15">
    <source>
        <dbReference type="ARBA" id="ARBA00068566"/>
    </source>
</evidence>
<accession>A0A0V0GB27</accession>
<dbReference type="InterPro" id="IPR000086">
    <property type="entry name" value="NUDIX_hydrolase_dom"/>
</dbReference>
<keyword evidence="12" id="KW-0539">Nucleus</keyword>
<evidence type="ECO:0000256" key="10">
    <source>
        <dbReference type="ARBA" id="ARBA00022884"/>
    </source>
</evidence>
<dbReference type="SUPFAM" id="SSF55811">
    <property type="entry name" value="Nudix"/>
    <property type="match status" value="1"/>
</dbReference>
<dbReference type="Gene3D" id="1.10.10.1050">
    <property type="entry name" value="Dcp2, box A domain"/>
    <property type="match status" value="1"/>
</dbReference>
<reference evidence="18" key="1">
    <citation type="journal article" date="2018" name="J. Proteomics">
        <title>Exploring the molecular complexity of Triatoma dimidiata sialome.</title>
        <authorList>
            <person name="Santiago P.B."/>
            <person name="de Araujo C.N."/>
            <person name="Charneau S."/>
            <person name="Bastos I.M.D."/>
            <person name="Assumpcao T.C.F."/>
            <person name="Queiroz R.M.L."/>
            <person name="Praca Y.R."/>
            <person name="Cordeiro T.M."/>
            <person name="Garcia C.H.S."/>
            <person name="da Silva I.G."/>
            <person name="Raiol T."/>
            <person name="Motta F.N."/>
            <person name="de Araujo Oliveira J.V."/>
            <person name="de Sousa M.V."/>
            <person name="Ribeiro J.M.C."/>
            <person name="de Santana J.M."/>
        </authorList>
    </citation>
    <scope>NUCLEOTIDE SEQUENCE</scope>
    <source>
        <strain evidence="18">Santander</strain>
        <tissue evidence="18">Salivary glands</tissue>
    </source>
</reference>
<evidence type="ECO:0000256" key="12">
    <source>
        <dbReference type="ARBA" id="ARBA00023242"/>
    </source>
</evidence>
<dbReference type="GO" id="GO:0005634">
    <property type="term" value="C:nucleus"/>
    <property type="evidence" value="ECO:0007669"/>
    <property type="project" value="UniProtKB-SubCell"/>
</dbReference>
<dbReference type="Gene3D" id="3.90.79.10">
    <property type="entry name" value="Nucleoside Triphosphate Pyrophosphohydrolase"/>
    <property type="match status" value="1"/>
</dbReference>
<evidence type="ECO:0000256" key="6">
    <source>
        <dbReference type="ARBA" id="ARBA00022490"/>
    </source>
</evidence>
<dbReference type="PANTHER" id="PTHR23114:SF17">
    <property type="entry name" value="M7GPPPN-MRNA HYDROLASE"/>
    <property type="match status" value="1"/>
</dbReference>
<evidence type="ECO:0000313" key="18">
    <source>
        <dbReference type="EMBL" id="JAP05314.1"/>
    </source>
</evidence>
<keyword evidence="8" id="KW-0479">Metal-binding</keyword>